<name>A0A518DRU1_9BACT</name>
<evidence type="ECO:0000313" key="2">
    <source>
        <dbReference type="Proteomes" id="UP000317648"/>
    </source>
</evidence>
<dbReference type="KEGG" id="lcre:Pla8534_23340"/>
<keyword evidence="2" id="KW-1185">Reference proteome</keyword>
<proteinExistence type="predicted"/>
<evidence type="ECO:0000313" key="1">
    <source>
        <dbReference type="EMBL" id="QDU94543.1"/>
    </source>
</evidence>
<dbReference type="EMBL" id="CP036433">
    <property type="protein sequence ID" value="QDU94543.1"/>
    <property type="molecule type" value="Genomic_DNA"/>
</dbReference>
<sequence length="114" mass="12904">MPLSARSFNCDEDVDIKMIRLTDTLLSFDYDYQDSGWTVKATSFDGCEYEGKFFVPGKGSDYEYEICFSRFDRPGRFSPAESSVSSSDKVFLGVWVDDAGSEKTWLLTVQGTQE</sequence>
<reference evidence="1 2" key="1">
    <citation type="submission" date="2019-02" db="EMBL/GenBank/DDBJ databases">
        <title>Deep-cultivation of Planctomycetes and their phenomic and genomic characterization uncovers novel biology.</title>
        <authorList>
            <person name="Wiegand S."/>
            <person name="Jogler M."/>
            <person name="Boedeker C."/>
            <person name="Pinto D."/>
            <person name="Vollmers J."/>
            <person name="Rivas-Marin E."/>
            <person name="Kohn T."/>
            <person name="Peeters S.H."/>
            <person name="Heuer A."/>
            <person name="Rast P."/>
            <person name="Oberbeckmann S."/>
            <person name="Bunk B."/>
            <person name="Jeske O."/>
            <person name="Meyerdierks A."/>
            <person name="Storesund J.E."/>
            <person name="Kallscheuer N."/>
            <person name="Luecker S."/>
            <person name="Lage O.M."/>
            <person name="Pohl T."/>
            <person name="Merkel B.J."/>
            <person name="Hornburger P."/>
            <person name="Mueller R.-W."/>
            <person name="Bruemmer F."/>
            <person name="Labrenz M."/>
            <person name="Spormann A.M."/>
            <person name="Op den Camp H."/>
            <person name="Overmann J."/>
            <person name="Amann R."/>
            <person name="Jetten M.S.M."/>
            <person name="Mascher T."/>
            <person name="Medema M.H."/>
            <person name="Devos D.P."/>
            <person name="Kaster A.-K."/>
            <person name="Ovreas L."/>
            <person name="Rohde M."/>
            <person name="Galperin M.Y."/>
            <person name="Jogler C."/>
        </authorList>
    </citation>
    <scope>NUCLEOTIDE SEQUENCE [LARGE SCALE GENOMIC DNA]</scope>
    <source>
        <strain evidence="1 2">Pla85_3_4</strain>
    </source>
</reference>
<dbReference type="Proteomes" id="UP000317648">
    <property type="component" value="Chromosome"/>
</dbReference>
<gene>
    <name evidence="1" type="ORF">Pla8534_23340</name>
</gene>
<accession>A0A518DRU1</accession>
<dbReference type="AlphaFoldDB" id="A0A518DRU1"/>
<organism evidence="1 2">
    <name type="scientific">Lignipirellula cremea</name>
    <dbReference type="NCBI Taxonomy" id="2528010"/>
    <lineage>
        <taxon>Bacteria</taxon>
        <taxon>Pseudomonadati</taxon>
        <taxon>Planctomycetota</taxon>
        <taxon>Planctomycetia</taxon>
        <taxon>Pirellulales</taxon>
        <taxon>Pirellulaceae</taxon>
        <taxon>Lignipirellula</taxon>
    </lineage>
</organism>
<protein>
    <submittedName>
        <fullName evidence="1">Uncharacterized protein</fullName>
    </submittedName>
</protein>